<gene>
    <name evidence="1" type="ORF">RhiXN_03505</name>
</gene>
<reference evidence="1" key="1">
    <citation type="submission" date="2020-05" db="EMBL/GenBank/DDBJ databases">
        <title>Evolutionary and genomic comparisons of hybrid uninucleate and nonhybrid Rhizoctonia fungi.</title>
        <authorList>
            <person name="Li C."/>
            <person name="Chen X."/>
        </authorList>
    </citation>
    <scope>NUCLEOTIDE SEQUENCE</scope>
    <source>
        <strain evidence="1">AG-1 IA</strain>
    </source>
</reference>
<dbReference type="EMBL" id="CP059660">
    <property type="protein sequence ID" value="QRW18581.1"/>
    <property type="molecule type" value="Genomic_DNA"/>
</dbReference>
<sequence length="357" mass="40821">MLNLPTELIQLLDDGPSSLVNLALVNRYYNCIVTPILYGKVTLEGLPKILAFADTMLNGRTQLCEYSKFLSICHYPHSFRDESGDLKLTVKKLLMHLPNLKTLFLKLRRASIRYVLENPHFPFELQNLSMIPPRDTLFVDFLKTQPSIENITLLIDHERPFCLRPKWTEVSIPLERHILPNLKTINSDEADICFLSPSRPVASVIIKGHSRNLGTHAELAKSSAPLGYLSECIRVWNHPWEDRIVSHCFPSLEFARESLKEYSLGIFVCGISIKLNPSNPGLLLTAEDIARGLRSIRDCLSSFSKLRKFSLPLSYRHIDDLPLDLCCNVPGLSRFDWWHELCPSLEEITVFRVTLKK</sequence>
<dbReference type="RefSeq" id="XP_043178818.1">
    <property type="nucleotide sequence ID" value="XM_043323322.1"/>
</dbReference>
<dbReference type="Proteomes" id="UP000650533">
    <property type="component" value="Chromosome 3"/>
</dbReference>
<dbReference type="GeneID" id="67025785"/>
<evidence type="ECO:0000313" key="2">
    <source>
        <dbReference type="Proteomes" id="UP000650533"/>
    </source>
</evidence>
<accession>A0A8H8SU63</accession>
<dbReference type="KEGG" id="rsx:RhiXN_03505"/>
<protein>
    <submittedName>
        <fullName evidence="1">Uncharacterized protein</fullName>
    </submittedName>
</protein>
<proteinExistence type="predicted"/>
<name>A0A8H8SU63_9AGAM</name>
<organism evidence="1 2">
    <name type="scientific">Rhizoctonia solani</name>
    <dbReference type="NCBI Taxonomy" id="456999"/>
    <lineage>
        <taxon>Eukaryota</taxon>
        <taxon>Fungi</taxon>
        <taxon>Dikarya</taxon>
        <taxon>Basidiomycota</taxon>
        <taxon>Agaricomycotina</taxon>
        <taxon>Agaricomycetes</taxon>
        <taxon>Cantharellales</taxon>
        <taxon>Ceratobasidiaceae</taxon>
        <taxon>Rhizoctonia</taxon>
    </lineage>
</organism>
<dbReference type="AlphaFoldDB" id="A0A8H8SU63"/>
<evidence type="ECO:0000313" key="1">
    <source>
        <dbReference type="EMBL" id="QRW18581.1"/>
    </source>
</evidence>